<feature type="transmembrane region" description="Helical" evidence="1">
    <location>
        <begin position="325"/>
        <end position="346"/>
    </location>
</feature>
<organism evidence="3 4">
    <name type="scientific">Ornithinibacter aureus</name>
    <dbReference type="NCBI Taxonomy" id="622664"/>
    <lineage>
        <taxon>Bacteria</taxon>
        <taxon>Bacillati</taxon>
        <taxon>Actinomycetota</taxon>
        <taxon>Actinomycetes</taxon>
        <taxon>Micrococcales</taxon>
        <taxon>Intrasporangiaceae</taxon>
        <taxon>Ornithinibacter</taxon>
    </lineage>
</organism>
<dbReference type="Pfam" id="PF01757">
    <property type="entry name" value="Acyl_transf_3"/>
    <property type="match status" value="1"/>
</dbReference>
<dbReference type="RefSeq" id="WP_159899057.1">
    <property type="nucleotide sequence ID" value="NZ_BAABFX010000009.1"/>
</dbReference>
<dbReference type="EMBL" id="BAABFX010000009">
    <property type="protein sequence ID" value="GAA4388468.1"/>
    <property type="molecule type" value="Genomic_DNA"/>
</dbReference>
<keyword evidence="1" id="KW-1133">Transmembrane helix</keyword>
<comment type="caution">
    <text evidence="3">The sequence shown here is derived from an EMBL/GenBank/DDBJ whole genome shotgun (WGS) entry which is preliminary data.</text>
</comment>
<gene>
    <name evidence="3" type="ORF">GCM10023153_03750</name>
</gene>
<dbReference type="PANTHER" id="PTHR23028:SF53">
    <property type="entry name" value="ACYL_TRANSF_3 DOMAIN-CONTAINING PROTEIN"/>
    <property type="match status" value="1"/>
</dbReference>
<keyword evidence="4" id="KW-1185">Reference proteome</keyword>
<keyword evidence="3" id="KW-0012">Acyltransferase</keyword>
<proteinExistence type="predicted"/>
<dbReference type="PANTHER" id="PTHR23028">
    <property type="entry name" value="ACETYLTRANSFERASE"/>
    <property type="match status" value="1"/>
</dbReference>
<evidence type="ECO:0000256" key="1">
    <source>
        <dbReference type="SAM" id="Phobius"/>
    </source>
</evidence>
<evidence type="ECO:0000313" key="3">
    <source>
        <dbReference type="EMBL" id="GAA4388468.1"/>
    </source>
</evidence>
<dbReference type="InterPro" id="IPR002656">
    <property type="entry name" value="Acyl_transf_3_dom"/>
</dbReference>
<dbReference type="InterPro" id="IPR050879">
    <property type="entry name" value="Acyltransferase_3"/>
</dbReference>
<sequence>MTTRLPALDGLRAVAAGLVVLTHAAFLAGFGATGGLTGRLWARGDFGVGIFFALSGFLLHRGLVAQDARGRLDVPGYALRRAARVLPAYWVTLAAVVIAANPPLRDWLLHAALLQIYVPDAWISAFGQSWSLATEVSFYAALPLIVIALRPLRRRNEALPLVVLVMAAFLTTAASGLGAGEVFGEDIQFHMWLHARAPQFLVGMICAEALLVSSSRISRRLSSWAADPAMCLAVAAGAYLLGTTPLAGALTVEAATWSDLIVRTALCTVVSFALLLPLVHGGESLYRTVLSHPLARWLGAVSYGIFLWHLPVFFGLYAVSGVELFRGGLLPLLAIGVPVTLALAALSHQWIELPSSALAARILSRHRDRERHDQHQPDAPLDH</sequence>
<evidence type="ECO:0000313" key="4">
    <source>
        <dbReference type="Proteomes" id="UP001500390"/>
    </source>
</evidence>
<keyword evidence="3" id="KW-0808">Transferase</keyword>
<protein>
    <submittedName>
        <fullName evidence="3">Acyltransferase</fullName>
    </submittedName>
</protein>
<keyword evidence="1" id="KW-0812">Transmembrane</keyword>
<keyword evidence="1" id="KW-0472">Membrane</keyword>
<dbReference type="GO" id="GO:0016746">
    <property type="term" value="F:acyltransferase activity"/>
    <property type="evidence" value="ECO:0007669"/>
    <property type="project" value="UniProtKB-KW"/>
</dbReference>
<feature type="transmembrane region" description="Helical" evidence="1">
    <location>
        <begin position="260"/>
        <end position="279"/>
    </location>
</feature>
<reference evidence="4" key="1">
    <citation type="journal article" date="2019" name="Int. J. Syst. Evol. Microbiol.">
        <title>The Global Catalogue of Microorganisms (GCM) 10K type strain sequencing project: providing services to taxonomists for standard genome sequencing and annotation.</title>
        <authorList>
            <consortium name="The Broad Institute Genomics Platform"/>
            <consortium name="The Broad Institute Genome Sequencing Center for Infectious Disease"/>
            <person name="Wu L."/>
            <person name="Ma J."/>
        </authorList>
    </citation>
    <scope>NUCLEOTIDE SEQUENCE [LARGE SCALE GENOMIC DNA]</scope>
    <source>
        <strain evidence="4">JCM 17738</strain>
    </source>
</reference>
<feature type="transmembrane region" description="Helical" evidence="1">
    <location>
        <begin position="85"/>
        <end position="104"/>
    </location>
</feature>
<feature type="transmembrane region" description="Helical" evidence="1">
    <location>
        <begin position="46"/>
        <end position="64"/>
    </location>
</feature>
<feature type="transmembrane region" description="Helical" evidence="1">
    <location>
        <begin position="130"/>
        <end position="149"/>
    </location>
</feature>
<feature type="transmembrane region" description="Helical" evidence="1">
    <location>
        <begin position="12"/>
        <end position="34"/>
    </location>
</feature>
<feature type="transmembrane region" description="Helical" evidence="1">
    <location>
        <begin position="229"/>
        <end position="248"/>
    </location>
</feature>
<evidence type="ECO:0000259" key="2">
    <source>
        <dbReference type="Pfam" id="PF01757"/>
    </source>
</evidence>
<accession>A0ABP8JBY7</accession>
<name>A0ABP8JBY7_9MICO</name>
<dbReference type="Proteomes" id="UP001500390">
    <property type="component" value="Unassembled WGS sequence"/>
</dbReference>
<feature type="transmembrane region" description="Helical" evidence="1">
    <location>
        <begin position="161"/>
        <end position="180"/>
    </location>
</feature>
<feature type="domain" description="Acyltransferase 3" evidence="2">
    <location>
        <begin position="6"/>
        <end position="346"/>
    </location>
</feature>
<feature type="transmembrane region" description="Helical" evidence="1">
    <location>
        <begin position="300"/>
        <end position="319"/>
    </location>
</feature>